<dbReference type="RefSeq" id="WP_157697698.1">
    <property type="nucleotide sequence ID" value="NZ_FCOX02000061.1"/>
</dbReference>
<protein>
    <submittedName>
        <fullName evidence="1">Uncharacterized protein</fullName>
    </submittedName>
</protein>
<keyword evidence="2" id="KW-1185">Reference proteome</keyword>
<dbReference type="OrthoDB" id="9791637at2"/>
<sequence length="50" mass="5823">MHRRPMKKLPYFFTQLRDVKSDGIPDPATLARPGTKWRIEFLGPPLTVDQ</sequence>
<evidence type="ECO:0000313" key="1">
    <source>
        <dbReference type="EMBL" id="SAL04250.1"/>
    </source>
</evidence>
<evidence type="ECO:0000313" key="2">
    <source>
        <dbReference type="Proteomes" id="UP000071859"/>
    </source>
</evidence>
<organism evidence="1 2">
    <name type="scientific">Caballeronia calidae</name>
    <dbReference type="NCBI Taxonomy" id="1777139"/>
    <lineage>
        <taxon>Bacteria</taxon>
        <taxon>Pseudomonadati</taxon>
        <taxon>Pseudomonadota</taxon>
        <taxon>Betaproteobacteria</taxon>
        <taxon>Burkholderiales</taxon>
        <taxon>Burkholderiaceae</taxon>
        <taxon>Caballeronia</taxon>
    </lineage>
</organism>
<comment type="caution">
    <text evidence="1">The sequence shown here is derived from an EMBL/GenBank/DDBJ whole genome shotgun (WGS) entry which is preliminary data.</text>
</comment>
<proteinExistence type="predicted"/>
<dbReference type="EMBL" id="FCOX02000061">
    <property type="protein sequence ID" value="SAL04250.1"/>
    <property type="molecule type" value="Genomic_DNA"/>
</dbReference>
<name>A0A158EC09_9BURK</name>
<reference evidence="1" key="1">
    <citation type="submission" date="2016-01" db="EMBL/GenBank/DDBJ databases">
        <authorList>
            <person name="Peeters C."/>
        </authorList>
    </citation>
    <scope>NUCLEOTIDE SEQUENCE</scope>
    <source>
        <strain evidence="1">LMG 29321</strain>
    </source>
</reference>
<dbReference type="AlphaFoldDB" id="A0A158EC09"/>
<gene>
    <name evidence="1" type="ORF">AWB78_06868</name>
</gene>
<accession>A0A158EC09</accession>
<dbReference type="Proteomes" id="UP000071859">
    <property type="component" value="Unassembled WGS sequence"/>
</dbReference>